<dbReference type="OrthoDB" id="5853397at2759"/>
<name>G0NJ30_CAEBE</name>
<evidence type="ECO:0000256" key="1">
    <source>
        <dbReference type="ARBA" id="ARBA00006562"/>
    </source>
</evidence>
<organism evidence="5">
    <name type="scientific">Caenorhabditis brenneri</name>
    <name type="common">Nematode worm</name>
    <dbReference type="NCBI Taxonomy" id="135651"/>
    <lineage>
        <taxon>Eukaryota</taxon>
        <taxon>Metazoa</taxon>
        <taxon>Ecdysozoa</taxon>
        <taxon>Nematoda</taxon>
        <taxon>Chromadorea</taxon>
        <taxon>Rhabditida</taxon>
        <taxon>Rhabditina</taxon>
        <taxon>Rhabditomorpha</taxon>
        <taxon>Rhabditoidea</taxon>
        <taxon>Rhabditidae</taxon>
        <taxon>Peloderinae</taxon>
        <taxon>Caenorhabditis</taxon>
    </lineage>
</organism>
<comment type="function">
    <text evidence="2">Decapping enzyme for NAD-capped RNAs: specifically hydrolyzes the nicotinamide adenine dinucleotide (NAD) cap from a subset of RNAs by removing the entire NAD moiety from the 5'-end of an NAD-capped RNA.</text>
</comment>
<keyword evidence="2" id="KW-0539">Nucleus</keyword>
<dbReference type="OMA" id="LFFEPEC"/>
<dbReference type="HOGENOM" id="CLU_880640_0_0_1"/>
<dbReference type="eggNOG" id="KOG1982">
    <property type="taxonomic scope" value="Eukaryota"/>
</dbReference>
<dbReference type="STRING" id="135651.G0NJ30"/>
<keyword evidence="2" id="KW-0378">Hydrolase</keyword>
<dbReference type="Proteomes" id="UP000008068">
    <property type="component" value="Unassembled WGS sequence"/>
</dbReference>
<dbReference type="GO" id="GO:0005634">
    <property type="term" value="C:nucleus"/>
    <property type="evidence" value="ECO:0007669"/>
    <property type="project" value="UniProtKB-SubCell"/>
</dbReference>
<sequence length="317" mass="36559">MPVVINVRKIGTFTKLADKTTIPDGLPPRLNERYDLYGPLEENMDLTLGFEDFKDEGRGDRFHSFFDYLKRTSKPGSVLKEVINADFVSNRRNLQVLARTPYYREDFEIQAIRQNGVIFLCDKNLDKEDRQLPYGYKFEQNMTLDKDGNTRSKYEKVCNKEATKAVLRTTIASGNQQLKVLYAAEMDAIDSKGTFVELKTTAMKHRKWLEKASLNEYLQSYLGGVQSIIYGRKISWTEPIVFRTDTVHTENIPKMGVNWDKNTCFDALFNILSKINSKLEYDEEALVVKISEEGVFFEPEVSNNCTFIDPAFLDHFA</sequence>
<dbReference type="AlphaFoldDB" id="G0NJ30"/>
<feature type="domain" description="RAI1-like" evidence="3">
    <location>
        <begin position="37"/>
        <end position="291"/>
    </location>
</feature>
<protein>
    <recommendedName>
        <fullName evidence="2">Decapping nuclease</fullName>
        <ecNumber evidence="2">3.6.1.-</ecNumber>
    </recommendedName>
</protein>
<keyword evidence="2" id="KW-0479">Metal-binding</keyword>
<dbReference type="GO" id="GO:0000956">
    <property type="term" value="P:nuclear-transcribed mRNA catabolic process"/>
    <property type="evidence" value="ECO:0007669"/>
    <property type="project" value="TreeGrafter"/>
</dbReference>
<comment type="similarity">
    <text evidence="1 2">Belongs to the DXO/Dom3Z family.</text>
</comment>
<dbReference type="GO" id="GO:0046872">
    <property type="term" value="F:metal ion binding"/>
    <property type="evidence" value="ECO:0007669"/>
    <property type="project" value="UniProtKB-KW"/>
</dbReference>
<proteinExistence type="inferred from homology"/>
<dbReference type="Pfam" id="PF08652">
    <property type="entry name" value="RAI1"/>
    <property type="match status" value="1"/>
</dbReference>
<comment type="cofactor">
    <cofactor evidence="2">
        <name>a divalent metal cation</name>
        <dbReference type="ChEBI" id="CHEBI:60240"/>
    </cofactor>
</comment>
<keyword evidence="2" id="KW-0540">Nuclease</keyword>
<dbReference type="FunCoup" id="G0NJ30">
    <property type="interactions" value="91"/>
</dbReference>
<evidence type="ECO:0000313" key="5">
    <source>
        <dbReference type="Proteomes" id="UP000008068"/>
    </source>
</evidence>
<dbReference type="GO" id="GO:0005829">
    <property type="term" value="C:cytosol"/>
    <property type="evidence" value="ECO:0007669"/>
    <property type="project" value="TreeGrafter"/>
</dbReference>
<dbReference type="GO" id="GO:0004518">
    <property type="term" value="F:nuclease activity"/>
    <property type="evidence" value="ECO:0007669"/>
    <property type="project" value="UniProtKB-KW"/>
</dbReference>
<gene>
    <name evidence="4" type="ORF">CAEBREN_17176</name>
</gene>
<accession>G0NJ30</accession>
<dbReference type="InterPro" id="IPR039039">
    <property type="entry name" value="RAI1-like_fam"/>
</dbReference>
<evidence type="ECO:0000259" key="3">
    <source>
        <dbReference type="Pfam" id="PF08652"/>
    </source>
</evidence>
<dbReference type="GO" id="GO:0000166">
    <property type="term" value="F:nucleotide binding"/>
    <property type="evidence" value="ECO:0007669"/>
    <property type="project" value="UniProtKB-KW"/>
</dbReference>
<keyword evidence="2" id="KW-0694">RNA-binding</keyword>
<reference evidence="5" key="1">
    <citation type="submission" date="2011-07" db="EMBL/GenBank/DDBJ databases">
        <authorList>
            <consortium name="Caenorhabditis brenneri Sequencing and Analysis Consortium"/>
            <person name="Wilson R.K."/>
        </authorList>
    </citation>
    <scope>NUCLEOTIDE SEQUENCE [LARGE SCALE GENOMIC DNA]</scope>
    <source>
        <strain evidence="5">PB2801</strain>
    </source>
</reference>
<dbReference type="GO" id="GO:0034353">
    <property type="term" value="F:mRNA 5'-diphosphatase activity"/>
    <property type="evidence" value="ECO:0007669"/>
    <property type="project" value="TreeGrafter"/>
</dbReference>
<dbReference type="PANTHER" id="PTHR12395">
    <property type="entry name" value="DOM-3 RELATED"/>
    <property type="match status" value="1"/>
</dbReference>
<keyword evidence="5" id="KW-1185">Reference proteome</keyword>
<dbReference type="InterPro" id="IPR013961">
    <property type="entry name" value="RAI1"/>
</dbReference>
<evidence type="ECO:0000313" key="4">
    <source>
        <dbReference type="EMBL" id="EGT32065.1"/>
    </source>
</evidence>
<dbReference type="GO" id="GO:0110155">
    <property type="term" value="P:NAD-cap decapping"/>
    <property type="evidence" value="ECO:0007669"/>
    <property type="project" value="TreeGrafter"/>
</dbReference>
<dbReference type="InParanoid" id="G0NJ30"/>
<dbReference type="EMBL" id="GL379893">
    <property type="protein sequence ID" value="EGT32065.1"/>
    <property type="molecule type" value="Genomic_DNA"/>
</dbReference>
<evidence type="ECO:0000256" key="2">
    <source>
        <dbReference type="RuleBase" id="RU367113"/>
    </source>
</evidence>
<dbReference type="PANTHER" id="PTHR12395:SF26">
    <property type="entry name" value="DECAPPING NUCLEASE"/>
    <property type="match status" value="1"/>
</dbReference>
<dbReference type="GO" id="GO:0003723">
    <property type="term" value="F:RNA binding"/>
    <property type="evidence" value="ECO:0007669"/>
    <property type="project" value="UniProtKB-KW"/>
</dbReference>
<dbReference type="EC" id="3.6.1.-" evidence="2"/>
<keyword evidence="2" id="KW-0547">Nucleotide-binding</keyword>
<comment type="subcellular location">
    <subcellularLocation>
        <location evidence="2">Nucleus</location>
    </subcellularLocation>
</comment>